<keyword evidence="1" id="KW-0812">Transmembrane</keyword>
<comment type="caution">
    <text evidence="2">The sequence shown here is derived from an EMBL/GenBank/DDBJ whole genome shotgun (WGS) entry which is preliminary data.</text>
</comment>
<proteinExistence type="predicted"/>
<evidence type="ECO:0000313" key="3">
    <source>
        <dbReference type="Proteomes" id="UP000013070"/>
    </source>
</evidence>
<feature type="transmembrane region" description="Helical" evidence="1">
    <location>
        <begin position="45"/>
        <end position="65"/>
    </location>
</feature>
<keyword evidence="1" id="KW-1133">Transmembrane helix</keyword>
<dbReference type="Proteomes" id="UP000013070">
    <property type="component" value="Unassembled WGS sequence"/>
</dbReference>
<reference evidence="2 3" key="1">
    <citation type="submission" date="2013-02" db="EMBL/GenBank/DDBJ databases">
        <title>The Genome Sequence of Acinetobacter sp. NIPH 899.</title>
        <authorList>
            <consortium name="The Broad Institute Genome Sequencing Platform"/>
            <consortium name="The Broad Institute Genome Sequencing Center for Infectious Disease"/>
            <person name="Cerqueira G."/>
            <person name="Feldgarden M."/>
            <person name="Courvalin P."/>
            <person name="Perichon B."/>
            <person name="Grillot-Courvalin C."/>
            <person name="Clermont D."/>
            <person name="Rocha E."/>
            <person name="Yoon E.-J."/>
            <person name="Nemec A."/>
            <person name="Walker B."/>
            <person name="Young S.K."/>
            <person name="Zeng Q."/>
            <person name="Gargeya S."/>
            <person name="Fitzgerald M."/>
            <person name="Haas B."/>
            <person name="Abouelleil A."/>
            <person name="Alvarado L."/>
            <person name="Arachchi H.M."/>
            <person name="Berlin A.M."/>
            <person name="Chapman S.B."/>
            <person name="Dewar J."/>
            <person name="Goldberg J."/>
            <person name="Griggs A."/>
            <person name="Gujja S."/>
            <person name="Hansen M."/>
            <person name="Howarth C."/>
            <person name="Imamovic A."/>
            <person name="Larimer J."/>
            <person name="McCowan C."/>
            <person name="Murphy C."/>
            <person name="Neiman D."/>
            <person name="Pearson M."/>
            <person name="Priest M."/>
            <person name="Roberts A."/>
            <person name="Saif S."/>
            <person name="Shea T."/>
            <person name="Sisk P."/>
            <person name="Sykes S."/>
            <person name="Wortman J."/>
            <person name="Nusbaum C."/>
            <person name="Birren B."/>
        </authorList>
    </citation>
    <scope>NUCLEOTIDE SEQUENCE [LARGE SCALE GENOMIC DNA]</scope>
    <source>
        <strain evidence="2 3">NIPH 899</strain>
    </source>
</reference>
<feature type="transmembrane region" description="Helical" evidence="1">
    <location>
        <begin position="71"/>
        <end position="96"/>
    </location>
</feature>
<keyword evidence="3" id="KW-1185">Reference proteome</keyword>
<evidence type="ECO:0000256" key="1">
    <source>
        <dbReference type="SAM" id="Phobius"/>
    </source>
</evidence>
<dbReference type="EMBL" id="APPE01000050">
    <property type="protein sequence ID" value="ENU99407.1"/>
    <property type="molecule type" value="Genomic_DNA"/>
</dbReference>
<accession>N8WVT6</accession>
<dbReference type="HOGENOM" id="CLU_109229_1_0_6"/>
<dbReference type="AlphaFoldDB" id="N8WVT6"/>
<organism evidence="2 3">
    <name type="scientific">Acinetobacter variabilis</name>
    <dbReference type="NCBI Taxonomy" id="70346"/>
    <lineage>
        <taxon>Bacteria</taxon>
        <taxon>Pseudomonadati</taxon>
        <taxon>Pseudomonadota</taxon>
        <taxon>Gammaproteobacteria</taxon>
        <taxon>Moraxellales</taxon>
        <taxon>Moraxellaceae</taxon>
        <taxon>Acinetobacter</taxon>
    </lineage>
</organism>
<dbReference type="PATRIC" id="fig|1217710.3.peg.1501"/>
<gene>
    <name evidence="2" type="ORF">F969_01589</name>
</gene>
<keyword evidence="1" id="KW-0472">Membrane</keyword>
<evidence type="ECO:0000313" key="2">
    <source>
        <dbReference type="EMBL" id="ENU99407.1"/>
    </source>
</evidence>
<protein>
    <submittedName>
        <fullName evidence="2">Uncharacterized protein</fullName>
    </submittedName>
</protein>
<name>N8WVT6_9GAMM</name>
<dbReference type="eggNOG" id="ENOG5031RIQ">
    <property type="taxonomic scope" value="Bacteria"/>
</dbReference>
<feature type="transmembrane region" description="Helical" evidence="1">
    <location>
        <begin position="160"/>
        <end position="178"/>
    </location>
</feature>
<sequence length="210" mass="23853">MHKCMTDKNIEYDKDTYKALYDFQIKELDNVRAHHSRLEDKASKYLTFTSIIIAALSLFLKQYLFDSGNSGLSYILVVLLMLATFISLCCIARFLFHVVEVGNVGKLDTSEEMIKLFATQDLPVVQYNLSKDLSKIIEMYEINNSNKIDYLKKAFKEIKFCGLLLVLTVILIIIDSIGNNKFMVNANNPIPPDVDTPPIVNVEISVDKGK</sequence>